<evidence type="ECO:0000313" key="1">
    <source>
        <dbReference type="EMBL" id="THU81191.1"/>
    </source>
</evidence>
<organism evidence="1 2">
    <name type="scientific">Dendrothele bispora (strain CBS 962.96)</name>
    <dbReference type="NCBI Taxonomy" id="1314807"/>
    <lineage>
        <taxon>Eukaryota</taxon>
        <taxon>Fungi</taxon>
        <taxon>Dikarya</taxon>
        <taxon>Basidiomycota</taxon>
        <taxon>Agaricomycotina</taxon>
        <taxon>Agaricomycetes</taxon>
        <taxon>Agaricomycetidae</taxon>
        <taxon>Agaricales</taxon>
        <taxon>Agaricales incertae sedis</taxon>
        <taxon>Dendrothele</taxon>
    </lineage>
</organism>
<gene>
    <name evidence="1" type="ORF">K435DRAFT_694079</name>
</gene>
<feature type="non-terminal residue" evidence="1">
    <location>
        <position position="1"/>
    </location>
</feature>
<dbReference type="EMBL" id="ML179830">
    <property type="protein sequence ID" value="THU81191.1"/>
    <property type="molecule type" value="Genomic_DNA"/>
</dbReference>
<proteinExistence type="predicted"/>
<accession>A0A4S8KZ50</accession>
<reference evidence="1 2" key="1">
    <citation type="journal article" date="2019" name="Nat. Ecol. Evol.">
        <title>Megaphylogeny resolves global patterns of mushroom evolution.</title>
        <authorList>
            <person name="Varga T."/>
            <person name="Krizsan K."/>
            <person name="Foldi C."/>
            <person name="Dima B."/>
            <person name="Sanchez-Garcia M."/>
            <person name="Sanchez-Ramirez S."/>
            <person name="Szollosi G.J."/>
            <person name="Szarkandi J.G."/>
            <person name="Papp V."/>
            <person name="Albert L."/>
            <person name="Andreopoulos W."/>
            <person name="Angelini C."/>
            <person name="Antonin V."/>
            <person name="Barry K.W."/>
            <person name="Bougher N.L."/>
            <person name="Buchanan P."/>
            <person name="Buyck B."/>
            <person name="Bense V."/>
            <person name="Catcheside P."/>
            <person name="Chovatia M."/>
            <person name="Cooper J."/>
            <person name="Damon W."/>
            <person name="Desjardin D."/>
            <person name="Finy P."/>
            <person name="Geml J."/>
            <person name="Haridas S."/>
            <person name="Hughes K."/>
            <person name="Justo A."/>
            <person name="Karasinski D."/>
            <person name="Kautmanova I."/>
            <person name="Kiss B."/>
            <person name="Kocsube S."/>
            <person name="Kotiranta H."/>
            <person name="LaButti K.M."/>
            <person name="Lechner B.E."/>
            <person name="Liimatainen K."/>
            <person name="Lipzen A."/>
            <person name="Lukacs Z."/>
            <person name="Mihaltcheva S."/>
            <person name="Morgado L.N."/>
            <person name="Niskanen T."/>
            <person name="Noordeloos M.E."/>
            <person name="Ohm R.A."/>
            <person name="Ortiz-Santana B."/>
            <person name="Ovrebo C."/>
            <person name="Racz N."/>
            <person name="Riley R."/>
            <person name="Savchenko A."/>
            <person name="Shiryaev A."/>
            <person name="Soop K."/>
            <person name="Spirin V."/>
            <person name="Szebenyi C."/>
            <person name="Tomsovsky M."/>
            <person name="Tulloss R.E."/>
            <person name="Uehling J."/>
            <person name="Grigoriev I.V."/>
            <person name="Vagvolgyi C."/>
            <person name="Papp T."/>
            <person name="Martin F.M."/>
            <person name="Miettinen O."/>
            <person name="Hibbett D.S."/>
            <person name="Nagy L.G."/>
        </authorList>
    </citation>
    <scope>NUCLEOTIDE SEQUENCE [LARGE SCALE GENOMIC DNA]</scope>
    <source>
        <strain evidence="1 2">CBS 962.96</strain>
    </source>
</reference>
<dbReference type="Proteomes" id="UP000297245">
    <property type="component" value="Unassembled WGS sequence"/>
</dbReference>
<dbReference type="OrthoDB" id="2416294at2759"/>
<evidence type="ECO:0000313" key="2">
    <source>
        <dbReference type="Proteomes" id="UP000297245"/>
    </source>
</evidence>
<keyword evidence="2" id="KW-1185">Reference proteome</keyword>
<dbReference type="AlphaFoldDB" id="A0A4S8KZ50"/>
<name>A0A4S8KZ50_DENBC</name>
<sequence>LRSHKFMDAYLKGLNGRQAAWAARKYRGHWVFPASLMADMEKENMKYCTISISWKGVVTCDIFFHIGLGKSGL</sequence>
<protein>
    <submittedName>
        <fullName evidence="1">Uncharacterized protein</fullName>
    </submittedName>
</protein>